<dbReference type="Gene3D" id="3.40.710.10">
    <property type="entry name" value="DD-peptidase/beta-lactamase superfamily"/>
    <property type="match status" value="1"/>
</dbReference>
<dbReference type="EMBL" id="CP071091">
    <property type="protein sequence ID" value="QSQ13311.1"/>
    <property type="molecule type" value="Genomic_DNA"/>
</dbReference>
<proteinExistence type="predicted"/>
<name>A0ABX7N4D3_9BACT</name>
<dbReference type="Pfam" id="PF00144">
    <property type="entry name" value="Beta-lactamase"/>
    <property type="match status" value="1"/>
</dbReference>
<protein>
    <submittedName>
        <fullName evidence="3">Serine hydrolase</fullName>
    </submittedName>
</protein>
<evidence type="ECO:0000256" key="1">
    <source>
        <dbReference type="SAM" id="SignalP"/>
    </source>
</evidence>
<feature type="signal peptide" evidence="1">
    <location>
        <begin position="1"/>
        <end position="24"/>
    </location>
</feature>
<dbReference type="SUPFAM" id="SSF56601">
    <property type="entry name" value="beta-lactamase/transpeptidase-like"/>
    <property type="match status" value="1"/>
</dbReference>
<dbReference type="InterPro" id="IPR001466">
    <property type="entry name" value="Beta-lactam-related"/>
</dbReference>
<keyword evidence="4" id="KW-1185">Reference proteome</keyword>
<keyword evidence="3" id="KW-0378">Hydrolase</keyword>
<dbReference type="InterPro" id="IPR012338">
    <property type="entry name" value="Beta-lactam/transpept-like"/>
</dbReference>
<feature type="domain" description="Beta-lactamase-related" evidence="2">
    <location>
        <begin position="292"/>
        <end position="561"/>
    </location>
</feature>
<dbReference type="GO" id="GO:0016787">
    <property type="term" value="F:hydrolase activity"/>
    <property type="evidence" value="ECO:0007669"/>
    <property type="project" value="UniProtKB-KW"/>
</dbReference>
<reference evidence="3 4" key="1">
    <citation type="submission" date="2021-02" db="EMBL/GenBank/DDBJ databases">
        <title>De Novo genome assembly of isolated myxobacteria.</title>
        <authorList>
            <person name="Stevens D.C."/>
        </authorList>
    </citation>
    <scope>NUCLEOTIDE SEQUENCE [LARGE SCALE GENOMIC DNA]</scope>
    <source>
        <strain evidence="3 4">SCHIC003</strain>
    </source>
</reference>
<organism evidence="3 4">
    <name type="scientific">Myxococcus landrumensis</name>
    <dbReference type="NCBI Taxonomy" id="2813577"/>
    <lineage>
        <taxon>Bacteria</taxon>
        <taxon>Pseudomonadati</taxon>
        <taxon>Myxococcota</taxon>
        <taxon>Myxococcia</taxon>
        <taxon>Myxococcales</taxon>
        <taxon>Cystobacterineae</taxon>
        <taxon>Myxococcaceae</taxon>
        <taxon>Myxococcus</taxon>
    </lineage>
</organism>
<dbReference type="PANTHER" id="PTHR43283:SF7">
    <property type="entry name" value="BETA-LACTAMASE-RELATED DOMAIN-CONTAINING PROTEIN"/>
    <property type="match status" value="1"/>
</dbReference>
<evidence type="ECO:0000259" key="2">
    <source>
        <dbReference type="Pfam" id="PF00144"/>
    </source>
</evidence>
<dbReference type="Proteomes" id="UP000663090">
    <property type="component" value="Chromosome"/>
</dbReference>
<feature type="chain" id="PRO_5045619695" evidence="1">
    <location>
        <begin position="25"/>
        <end position="592"/>
    </location>
</feature>
<keyword evidence="1" id="KW-0732">Signal</keyword>
<dbReference type="InterPro" id="IPR050789">
    <property type="entry name" value="Diverse_Enzym_Activities"/>
</dbReference>
<dbReference type="PANTHER" id="PTHR43283">
    <property type="entry name" value="BETA-LACTAMASE-RELATED"/>
    <property type="match status" value="1"/>
</dbReference>
<gene>
    <name evidence="3" type="ORF">JY572_34025</name>
</gene>
<accession>A0ABX7N4D3</accession>
<evidence type="ECO:0000313" key="4">
    <source>
        <dbReference type="Proteomes" id="UP000663090"/>
    </source>
</evidence>
<evidence type="ECO:0000313" key="3">
    <source>
        <dbReference type="EMBL" id="QSQ13311.1"/>
    </source>
</evidence>
<dbReference type="RefSeq" id="WP_206715010.1">
    <property type="nucleotide sequence ID" value="NZ_CP071091.1"/>
</dbReference>
<sequence length="592" mass="65745">MRALGPPFVTAWLILWATLGSAHAAAVVPPAPLEEKLVGVWGSERVLGPEVRGELTLVRSANAWRARIAGYEVQARVEGKKVSILLPGGQGELRGTLAEDGQRITGHWIQPRVLMSGMTFATPVVLRALQPGVWRGDVSPLEDRFSLYLVVEKQPDGSVGAFIRNPERNFGNRVLFRVSLQDTAVRLTPTSGRAQPLEGTFDAAAQRLALRYPPFDLMFDFTRRERTQAVGLHPRSPASGPYVYQAPIAEDDGWSTASLTDVGMDVQPLRKLVQGILDQTPSPQPAPAIQGLLIARHGKLVLEEYFHGFDKERPHDLRSAAKTYASVLVGIALDQGAPFTVDTPIVSLFPEYAGKISNLDARKRALTVAHLMTMSTGLACDDDDPESPGNEDRLEDSVPDWYKYTLDLPMVREPGKQAVYCSANINLLGGVLRNSTRSWLPEFFEKHLATPLQLRKYHLDLMPSGELYLGGGIYMRPRDALKLGQLYLSGGTWNGRRVVSQRWVERSTALHATMNAKQTYGYTWWRHELRVGDRVYSQYEASGNGGQLIMVVPELDLVVMFTAGNYNHVALWRKFREELLPQYILSAVTPSK</sequence>